<protein>
    <recommendedName>
        <fullName evidence="4">Transmembrane protein</fullName>
    </recommendedName>
</protein>
<keyword evidence="1" id="KW-1133">Transmembrane helix</keyword>
<evidence type="ECO:0000256" key="1">
    <source>
        <dbReference type="SAM" id="Phobius"/>
    </source>
</evidence>
<reference evidence="2 3" key="1">
    <citation type="submission" date="2018-06" db="EMBL/GenBank/DDBJ databases">
        <authorList>
            <consortium name="Pathogen Informatics"/>
            <person name="Doyle S."/>
        </authorList>
    </citation>
    <scope>NUCLEOTIDE SEQUENCE [LARGE SCALE GENOMIC DNA]</scope>
    <source>
        <strain evidence="2 3">NCTC10821</strain>
    </source>
</reference>
<name>A0A378TL25_9MYCO</name>
<dbReference type="AlphaFoldDB" id="A0A378TL25"/>
<keyword evidence="1" id="KW-0812">Transmembrane</keyword>
<feature type="transmembrane region" description="Helical" evidence="1">
    <location>
        <begin position="6"/>
        <end position="25"/>
    </location>
</feature>
<proteinExistence type="predicted"/>
<gene>
    <name evidence="2" type="ORF">NCTC10821_05062</name>
</gene>
<keyword evidence="1" id="KW-0472">Membrane</keyword>
<dbReference type="EMBL" id="UGQT01000001">
    <property type="protein sequence ID" value="STZ61508.1"/>
    <property type="molecule type" value="Genomic_DNA"/>
</dbReference>
<keyword evidence="3" id="KW-1185">Reference proteome</keyword>
<evidence type="ECO:0008006" key="4">
    <source>
        <dbReference type="Google" id="ProtNLM"/>
    </source>
</evidence>
<dbReference type="Proteomes" id="UP000254978">
    <property type="component" value="Unassembled WGS sequence"/>
</dbReference>
<evidence type="ECO:0000313" key="2">
    <source>
        <dbReference type="EMBL" id="STZ61508.1"/>
    </source>
</evidence>
<feature type="transmembrane region" description="Helical" evidence="1">
    <location>
        <begin position="63"/>
        <end position="85"/>
    </location>
</feature>
<accession>A0A378TL25</accession>
<feature type="transmembrane region" description="Helical" evidence="1">
    <location>
        <begin position="32"/>
        <end position="51"/>
    </location>
</feature>
<dbReference type="RefSeq" id="WP_115280419.1">
    <property type="nucleotide sequence ID" value="NZ_UGQT01000001.1"/>
</dbReference>
<organism evidence="2 3">
    <name type="scientific">Mycolicibacterium tokaiense</name>
    <dbReference type="NCBI Taxonomy" id="39695"/>
    <lineage>
        <taxon>Bacteria</taxon>
        <taxon>Bacillati</taxon>
        <taxon>Actinomycetota</taxon>
        <taxon>Actinomycetes</taxon>
        <taxon>Mycobacteriales</taxon>
        <taxon>Mycobacteriaceae</taxon>
        <taxon>Mycolicibacterium</taxon>
    </lineage>
</organism>
<evidence type="ECO:0000313" key="3">
    <source>
        <dbReference type="Proteomes" id="UP000254978"/>
    </source>
</evidence>
<sequence length="94" mass="10481">MRWTTILIAYPWLALVPAGLLLGLWARSRSRVVLVAAVLWVAYLAWELFVTEGPDANIRLDLLLIYPALLVLTVWALIAGVRLSIGMRRGPTVN</sequence>